<proteinExistence type="inferred from homology"/>
<protein>
    <recommendedName>
        <fullName evidence="5">3-deoxy-manno-octulosonate cytidylyltransferase</fullName>
        <ecNumber evidence="5">2.7.7.38</ecNumber>
    </recommendedName>
    <alternativeName>
        <fullName evidence="5">CMP-2-keto-3-deoxyoctulosonic acid synthase</fullName>
        <shortName evidence="5">CKS</shortName>
        <shortName evidence="5">CMP-KDO synthase</shortName>
    </alternativeName>
</protein>
<reference evidence="6 7" key="1">
    <citation type="submission" date="2017-10" db="EMBL/GenBank/DDBJ databases">
        <title>The draft genome sequence of Lewinella nigricans NBRC 102662.</title>
        <authorList>
            <person name="Wang K."/>
        </authorList>
    </citation>
    <scope>NUCLEOTIDE SEQUENCE [LARGE SCALE GENOMIC DNA]</scope>
    <source>
        <strain evidence="6 7">NBRC 102662</strain>
    </source>
</reference>
<keyword evidence="2 5" id="KW-0808">Transferase</keyword>
<evidence type="ECO:0000256" key="3">
    <source>
        <dbReference type="ARBA" id="ARBA00022695"/>
    </source>
</evidence>
<dbReference type="Proteomes" id="UP000223913">
    <property type="component" value="Unassembled WGS sequence"/>
</dbReference>
<dbReference type="HAMAP" id="MF_00057">
    <property type="entry name" value="KdsB"/>
    <property type="match status" value="1"/>
</dbReference>
<dbReference type="EMBL" id="PDUD01000036">
    <property type="protein sequence ID" value="PHN02865.1"/>
    <property type="molecule type" value="Genomic_DNA"/>
</dbReference>
<dbReference type="SUPFAM" id="SSF53448">
    <property type="entry name" value="Nucleotide-diphospho-sugar transferases"/>
    <property type="match status" value="1"/>
</dbReference>
<comment type="catalytic activity">
    <reaction evidence="5">
        <text>3-deoxy-alpha-D-manno-oct-2-ulosonate + CTP = CMP-3-deoxy-beta-D-manno-octulosonate + diphosphate</text>
        <dbReference type="Rhea" id="RHEA:23448"/>
        <dbReference type="ChEBI" id="CHEBI:33019"/>
        <dbReference type="ChEBI" id="CHEBI:37563"/>
        <dbReference type="ChEBI" id="CHEBI:85986"/>
        <dbReference type="ChEBI" id="CHEBI:85987"/>
        <dbReference type="EC" id="2.7.7.38"/>
    </reaction>
</comment>
<dbReference type="FunFam" id="3.90.550.10:FF:000011">
    <property type="entry name" value="3-deoxy-manno-octulosonate cytidylyltransferase"/>
    <property type="match status" value="1"/>
</dbReference>
<dbReference type="NCBIfam" id="NF003952">
    <property type="entry name" value="PRK05450.1-5"/>
    <property type="match status" value="1"/>
</dbReference>
<dbReference type="Pfam" id="PF02348">
    <property type="entry name" value="CTP_transf_3"/>
    <property type="match status" value="1"/>
</dbReference>
<keyword evidence="5" id="KW-0963">Cytoplasm</keyword>
<dbReference type="PANTHER" id="PTHR42866:SF2">
    <property type="entry name" value="3-DEOXY-MANNO-OCTULOSONATE CYTIDYLYLTRANSFERASE, MITOCHONDRIAL"/>
    <property type="match status" value="1"/>
</dbReference>
<dbReference type="GO" id="GO:0016020">
    <property type="term" value="C:membrane"/>
    <property type="evidence" value="ECO:0007669"/>
    <property type="project" value="UniProtKB-SubCell"/>
</dbReference>
<comment type="caution">
    <text evidence="6">The sequence shown here is derived from an EMBL/GenBank/DDBJ whole genome shotgun (WGS) entry which is preliminary data.</text>
</comment>
<keyword evidence="4 5" id="KW-0448">Lipopolysaccharide biosynthesis</keyword>
<accession>A0A2D0N2Z4</accession>
<evidence type="ECO:0000256" key="2">
    <source>
        <dbReference type="ARBA" id="ARBA00022679"/>
    </source>
</evidence>
<comment type="subcellular location">
    <subcellularLocation>
        <location evidence="5">Cytoplasm</location>
    </subcellularLocation>
    <subcellularLocation>
        <location evidence="1">Membrane</location>
    </subcellularLocation>
</comment>
<comment type="pathway">
    <text evidence="5">Nucleotide-sugar biosynthesis; CMP-3-deoxy-D-manno-octulosonate biosynthesis; CMP-3-deoxy-D-manno-octulosonate from 3-deoxy-D-manno-octulosonate and CTP: step 1/1.</text>
</comment>
<comment type="function">
    <text evidence="5">Activates KDO (a required 8-carbon sugar) for incorporation into bacterial lipopolysaccharide in Gram-negative bacteria.</text>
</comment>
<dbReference type="InterPro" id="IPR029044">
    <property type="entry name" value="Nucleotide-diphossugar_trans"/>
</dbReference>
<dbReference type="UniPathway" id="UPA00358">
    <property type="reaction ID" value="UER00476"/>
</dbReference>
<dbReference type="GO" id="GO:0008690">
    <property type="term" value="F:3-deoxy-manno-octulosonate cytidylyltransferase activity"/>
    <property type="evidence" value="ECO:0007669"/>
    <property type="project" value="UniProtKB-UniRule"/>
</dbReference>
<dbReference type="NCBIfam" id="TIGR00466">
    <property type="entry name" value="kdsB"/>
    <property type="match status" value="1"/>
</dbReference>
<dbReference type="CDD" id="cd02517">
    <property type="entry name" value="CMP-KDO-Synthetase"/>
    <property type="match status" value="1"/>
</dbReference>
<evidence type="ECO:0000256" key="1">
    <source>
        <dbReference type="ARBA" id="ARBA00004370"/>
    </source>
</evidence>
<gene>
    <name evidence="5 6" type="primary">kdsB</name>
    <name evidence="6" type="ORF">CRP01_30270</name>
</gene>
<dbReference type="GO" id="GO:0033468">
    <property type="term" value="P:CMP-keto-3-deoxy-D-manno-octulosonic acid biosynthetic process"/>
    <property type="evidence" value="ECO:0007669"/>
    <property type="project" value="UniProtKB-UniRule"/>
</dbReference>
<dbReference type="InterPro" id="IPR003329">
    <property type="entry name" value="Cytidylyl_trans"/>
</dbReference>
<dbReference type="RefSeq" id="WP_099153805.1">
    <property type="nucleotide sequence ID" value="NZ_PDUD01000036.1"/>
</dbReference>
<organism evidence="6 7">
    <name type="scientific">Flavilitoribacter nigricans (strain ATCC 23147 / DSM 23189 / NBRC 102662 / NCIMB 1420 / SS-2)</name>
    <name type="common">Lewinella nigricans</name>
    <dbReference type="NCBI Taxonomy" id="1122177"/>
    <lineage>
        <taxon>Bacteria</taxon>
        <taxon>Pseudomonadati</taxon>
        <taxon>Bacteroidota</taxon>
        <taxon>Saprospiria</taxon>
        <taxon>Saprospirales</taxon>
        <taxon>Lewinellaceae</taxon>
        <taxon>Flavilitoribacter</taxon>
    </lineage>
</organism>
<name>A0A2D0N2Z4_FLAN2</name>
<dbReference type="GO" id="GO:0005829">
    <property type="term" value="C:cytosol"/>
    <property type="evidence" value="ECO:0007669"/>
    <property type="project" value="TreeGrafter"/>
</dbReference>
<dbReference type="Gene3D" id="3.90.550.10">
    <property type="entry name" value="Spore Coat Polysaccharide Biosynthesis Protein SpsA, Chain A"/>
    <property type="match status" value="1"/>
</dbReference>
<sequence length="246" mass="28151">MKQQKTLGVIPARYASSRFPGKPLVDIRGKSMIRRVYEQVSKASLIDAVVVATDDERIYDHVQDFGGTVQFTEDTHRSGTDRCAEVAGRESAYDVVVNIQGDEPFIDPRQIDQVIQPLREQAQLEISTLAKRLSDEGTLFNPNVVKVVFDREQRALYFSRSAIPYLRDVDPSLWMDKADFYKHIGIYGFRRNALLAVSRESPGTLEQCESLEQLRWLEAGYRIYVGITQWETFGIDHPEDLDKITF</sequence>
<dbReference type="AlphaFoldDB" id="A0A2D0N2Z4"/>
<evidence type="ECO:0000256" key="5">
    <source>
        <dbReference type="HAMAP-Rule" id="MF_00057"/>
    </source>
</evidence>
<dbReference type="OrthoDB" id="9815559at2"/>
<dbReference type="EC" id="2.7.7.38" evidence="5"/>
<evidence type="ECO:0000256" key="4">
    <source>
        <dbReference type="ARBA" id="ARBA00022985"/>
    </source>
</evidence>
<dbReference type="NCBIfam" id="NF003950">
    <property type="entry name" value="PRK05450.1-3"/>
    <property type="match status" value="1"/>
</dbReference>
<evidence type="ECO:0000313" key="6">
    <source>
        <dbReference type="EMBL" id="PHN02865.1"/>
    </source>
</evidence>
<keyword evidence="7" id="KW-1185">Reference proteome</keyword>
<keyword evidence="3 5" id="KW-0548">Nucleotidyltransferase</keyword>
<dbReference type="PANTHER" id="PTHR42866">
    <property type="entry name" value="3-DEOXY-MANNO-OCTULOSONATE CYTIDYLYLTRANSFERASE"/>
    <property type="match status" value="1"/>
</dbReference>
<dbReference type="InterPro" id="IPR004528">
    <property type="entry name" value="KdsB"/>
</dbReference>
<comment type="similarity">
    <text evidence="5">Belongs to the KdsB family.</text>
</comment>
<evidence type="ECO:0000313" key="7">
    <source>
        <dbReference type="Proteomes" id="UP000223913"/>
    </source>
</evidence>
<dbReference type="NCBIfam" id="NF009905">
    <property type="entry name" value="PRK13368.1"/>
    <property type="match status" value="1"/>
</dbReference>
<dbReference type="GO" id="GO:0009103">
    <property type="term" value="P:lipopolysaccharide biosynthetic process"/>
    <property type="evidence" value="ECO:0007669"/>
    <property type="project" value="UniProtKB-UniRule"/>
</dbReference>